<evidence type="ECO:0000313" key="1">
    <source>
        <dbReference type="EMBL" id="CAB5322686.1"/>
    </source>
</evidence>
<comment type="caution">
    <text evidence="1">The sequence shown here is derived from an EMBL/GenBank/DDBJ whole genome shotgun (WGS) entry which is preliminary data.</text>
</comment>
<proteinExistence type="predicted"/>
<dbReference type="Proteomes" id="UP000684084">
    <property type="component" value="Unassembled WGS sequence"/>
</dbReference>
<reference evidence="1" key="1">
    <citation type="submission" date="2020-05" db="EMBL/GenBank/DDBJ databases">
        <authorList>
            <person name="Rincon C."/>
            <person name="Sanders R I."/>
            <person name="Robbins C."/>
            <person name="Chaturvedi A."/>
        </authorList>
    </citation>
    <scope>NUCLEOTIDE SEQUENCE</scope>
    <source>
        <strain evidence="1">CHB12</strain>
    </source>
</reference>
<organism evidence="1 2">
    <name type="scientific">Rhizophagus irregularis</name>
    <dbReference type="NCBI Taxonomy" id="588596"/>
    <lineage>
        <taxon>Eukaryota</taxon>
        <taxon>Fungi</taxon>
        <taxon>Fungi incertae sedis</taxon>
        <taxon>Mucoromycota</taxon>
        <taxon>Glomeromycotina</taxon>
        <taxon>Glomeromycetes</taxon>
        <taxon>Glomerales</taxon>
        <taxon>Glomeraceae</taxon>
        <taxon>Rhizophagus</taxon>
    </lineage>
</organism>
<dbReference type="OrthoDB" id="10279664at2759"/>
<sequence>MNYLKLGPRSGTTDILGSISFSKNLQNNYPGECKSHLQHGKEATTVPKKLILKGTGHFRTKENMKTPWKNSRNTVTSQVKQFFRWM</sequence>
<name>A0A915YSB4_9GLOM</name>
<protein>
    <submittedName>
        <fullName evidence="1">Uncharacterized protein</fullName>
    </submittedName>
</protein>
<dbReference type="EMBL" id="CAGKOT010000003">
    <property type="protein sequence ID" value="CAB5322686.1"/>
    <property type="molecule type" value="Genomic_DNA"/>
</dbReference>
<dbReference type="AlphaFoldDB" id="A0A915YSB4"/>
<evidence type="ECO:0000313" key="2">
    <source>
        <dbReference type="Proteomes" id="UP000684084"/>
    </source>
</evidence>
<gene>
    <name evidence="1" type="ORF">CHRIB12_LOCUS2329</name>
</gene>
<accession>A0A915YSB4</accession>